<evidence type="ECO:0000313" key="7">
    <source>
        <dbReference type="EMBL" id="SFW69113.1"/>
    </source>
</evidence>
<name>A0A1K1RB09_9BACT</name>
<dbReference type="SUPFAM" id="SSF55486">
    <property type="entry name" value="Metalloproteases ('zincins'), catalytic domain"/>
    <property type="match status" value="1"/>
</dbReference>
<dbReference type="Gene3D" id="3.40.390.10">
    <property type="entry name" value="Collagenase (Catalytic Domain)"/>
    <property type="match status" value="1"/>
</dbReference>
<evidence type="ECO:0000256" key="4">
    <source>
        <dbReference type="ARBA" id="ARBA00022801"/>
    </source>
</evidence>
<dbReference type="InterPro" id="IPR012962">
    <property type="entry name" value="Pept_M54_archaemetzincn"/>
</dbReference>
<dbReference type="GO" id="GO:0006508">
    <property type="term" value="P:proteolysis"/>
    <property type="evidence" value="ECO:0007669"/>
    <property type="project" value="UniProtKB-KW"/>
</dbReference>
<accession>A0A1K1RB09</accession>
<evidence type="ECO:0000313" key="9">
    <source>
        <dbReference type="Proteomes" id="UP000183788"/>
    </source>
</evidence>
<dbReference type="EMBL" id="FPIZ01000011">
    <property type="protein sequence ID" value="SFW69113.1"/>
    <property type="molecule type" value="Genomic_DNA"/>
</dbReference>
<reference evidence="8 10" key="2">
    <citation type="submission" date="2023-11" db="EMBL/GenBank/DDBJ databases">
        <title>MicrobeMod: A computational toolkit for identifying prokaryotic methylation and restriction-modification with nanopore sequencing.</title>
        <authorList>
            <person name="Crits-Christoph A."/>
            <person name="Kang S.C."/>
            <person name="Lee H."/>
            <person name="Ostrov N."/>
        </authorList>
    </citation>
    <scope>NUCLEOTIDE SEQUENCE [LARGE SCALE GENOMIC DNA]</scope>
    <source>
        <strain evidence="8 10">ATCC 23090</strain>
    </source>
</reference>
<reference evidence="7 9" key="1">
    <citation type="submission" date="2016-11" db="EMBL/GenBank/DDBJ databases">
        <authorList>
            <person name="Jaros S."/>
            <person name="Januszkiewicz K."/>
            <person name="Wedrychowicz H."/>
        </authorList>
    </citation>
    <scope>NUCLEOTIDE SEQUENCE [LARGE SCALE GENOMIC DNA]</scope>
    <source>
        <strain evidence="7 9">DSM 784</strain>
    </source>
</reference>
<keyword evidence="3" id="KW-0479">Metal-binding</keyword>
<dbReference type="OrthoDB" id="9784246at2"/>
<dbReference type="CDD" id="cd11375">
    <property type="entry name" value="Peptidase_M54"/>
    <property type="match status" value="1"/>
</dbReference>
<keyword evidence="5" id="KW-0862">Zinc</keyword>
<dbReference type="EMBL" id="CP140154">
    <property type="protein sequence ID" value="WQG88831.1"/>
    <property type="molecule type" value="Genomic_DNA"/>
</dbReference>
<evidence type="ECO:0000256" key="1">
    <source>
        <dbReference type="ARBA" id="ARBA00001947"/>
    </source>
</evidence>
<dbReference type="RefSeq" id="WP_072362567.1">
    <property type="nucleotide sequence ID" value="NZ_CP140154.1"/>
</dbReference>
<dbReference type="Pfam" id="PF07998">
    <property type="entry name" value="Peptidase_M54"/>
    <property type="match status" value="1"/>
</dbReference>
<evidence type="ECO:0000313" key="10">
    <source>
        <dbReference type="Proteomes" id="UP001326715"/>
    </source>
</evidence>
<dbReference type="Proteomes" id="UP000183788">
    <property type="component" value="Unassembled WGS sequence"/>
</dbReference>
<evidence type="ECO:0000256" key="5">
    <source>
        <dbReference type="ARBA" id="ARBA00022833"/>
    </source>
</evidence>
<dbReference type="Proteomes" id="UP001326715">
    <property type="component" value="Chromosome"/>
</dbReference>
<dbReference type="PROSITE" id="PS51257">
    <property type="entry name" value="PROKAR_LIPOPROTEIN"/>
    <property type="match status" value="1"/>
</dbReference>
<evidence type="ECO:0000313" key="8">
    <source>
        <dbReference type="EMBL" id="WQG88831.1"/>
    </source>
</evidence>
<evidence type="ECO:0000256" key="2">
    <source>
        <dbReference type="ARBA" id="ARBA00022670"/>
    </source>
</evidence>
<dbReference type="STRING" id="1004.SAMN05661012_03551"/>
<protein>
    <submittedName>
        <fullName evidence="7">Archaemetzincin</fullName>
    </submittedName>
</protein>
<evidence type="ECO:0000256" key="6">
    <source>
        <dbReference type="ARBA" id="ARBA00023049"/>
    </source>
</evidence>
<keyword evidence="10" id="KW-1185">Reference proteome</keyword>
<keyword evidence="2" id="KW-0645">Protease</keyword>
<sequence length="277" mass="31937">MKYLAFIFITCLLFSCHSQKQDPEMAHLASLAKNDIPLPPPEYGDWLYRHKERGQNLAAYQATKPISSATTIYLLPVGDFTASQTRAFQDASAYIAIFFQRKTVLLHPIPDSEFTSRIFEGHRQLLAPYILDSVLLSKRPANNLAMMALSAKDLYPQDDWNYVFGLGSYGKRVGVTSIYRLQEKNFLRRLVSISSHEIGHMLSLHHCIHALCVMNGTNGLYETDRAPLRLCAECQQKLFWNLKYDNQKRLQELMAYCKENGFQKDWEIFNKDNNQNE</sequence>
<organism evidence="7 9">
    <name type="scientific">Chitinophaga sancti</name>
    <dbReference type="NCBI Taxonomy" id="1004"/>
    <lineage>
        <taxon>Bacteria</taxon>
        <taxon>Pseudomonadati</taxon>
        <taxon>Bacteroidota</taxon>
        <taxon>Chitinophagia</taxon>
        <taxon>Chitinophagales</taxon>
        <taxon>Chitinophagaceae</taxon>
        <taxon>Chitinophaga</taxon>
    </lineage>
</organism>
<proteinExistence type="predicted"/>
<evidence type="ECO:0000256" key="3">
    <source>
        <dbReference type="ARBA" id="ARBA00022723"/>
    </source>
</evidence>
<gene>
    <name evidence="7" type="ORF">SAMN05661012_03551</name>
    <name evidence="8" type="ORF">SR876_28280</name>
</gene>
<dbReference type="AlphaFoldDB" id="A0A1K1RB09"/>
<dbReference type="InterPro" id="IPR024079">
    <property type="entry name" value="MetalloPept_cat_dom_sf"/>
</dbReference>
<keyword evidence="6" id="KW-0482">Metalloprotease</keyword>
<dbReference type="GO" id="GO:0008237">
    <property type="term" value="F:metallopeptidase activity"/>
    <property type="evidence" value="ECO:0007669"/>
    <property type="project" value="UniProtKB-KW"/>
</dbReference>
<dbReference type="GO" id="GO:0046872">
    <property type="term" value="F:metal ion binding"/>
    <property type="evidence" value="ECO:0007669"/>
    <property type="project" value="UniProtKB-KW"/>
</dbReference>
<dbReference type="PANTHER" id="PTHR15910:SF1">
    <property type="entry name" value="ARCHAEMETZINCIN-2"/>
    <property type="match status" value="1"/>
</dbReference>
<dbReference type="PANTHER" id="PTHR15910">
    <property type="entry name" value="ARCHAEMETZINCIN"/>
    <property type="match status" value="1"/>
</dbReference>
<comment type="cofactor">
    <cofactor evidence="1">
        <name>Zn(2+)</name>
        <dbReference type="ChEBI" id="CHEBI:29105"/>
    </cofactor>
</comment>
<keyword evidence="4" id="KW-0378">Hydrolase</keyword>